<accession>A0ABY6MUM7</accession>
<dbReference type="InterPro" id="IPR051158">
    <property type="entry name" value="Metallophosphoesterase_sf"/>
</dbReference>
<evidence type="ECO:0000259" key="4">
    <source>
        <dbReference type="Pfam" id="PF00149"/>
    </source>
</evidence>
<evidence type="ECO:0000256" key="1">
    <source>
        <dbReference type="ARBA" id="ARBA00022723"/>
    </source>
</evidence>
<dbReference type="Gene3D" id="3.60.21.10">
    <property type="match status" value="1"/>
</dbReference>
<feature type="compositionally biased region" description="Polar residues" evidence="3">
    <location>
        <begin position="1"/>
        <end position="12"/>
    </location>
</feature>
<keyword evidence="6" id="KW-1185">Reference proteome</keyword>
<gene>
    <name evidence="5" type="ORF">OMP39_03650</name>
</gene>
<dbReference type="PANTHER" id="PTHR31302:SF31">
    <property type="entry name" value="PHOSPHODIESTERASE YAEI"/>
    <property type="match status" value="1"/>
</dbReference>
<dbReference type="InterPro" id="IPR029052">
    <property type="entry name" value="Metallo-depent_PP-like"/>
</dbReference>
<proteinExistence type="predicted"/>
<evidence type="ECO:0000313" key="5">
    <source>
        <dbReference type="EMBL" id="UZD55694.1"/>
    </source>
</evidence>
<sequence length="297" mass="31869">MTTTHSAPSSRHPSTRGAARTPSGSVRFAAVGDLHCTREARGQLRDFFAQAGESADALLLCGDLTDYGLPEEAKVLAEELSVVSIPIVAVLGNHDFESGLSQEVSRILVEAGVRVLDGEACEVHGVGIAGVKGFCGGYGRGALGPWGEQAIKQFVNEAIHEALKLESALAKLRTRERIALLHYAPVEATVRGEPVEIYPFLGTSRLEDPLIRYPVNAVFHGHAHRGTPEGATVNGTPVFNVAKPLLQRTYPDRPAFRLFDVPRPEAAPELPEMTRAAEDTRHSVAPSSGSRSTRLGR</sequence>
<feature type="domain" description="Calcineurin-like phosphoesterase" evidence="4">
    <location>
        <begin position="27"/>
        <end position="225"/>
    </location>
</feature>
<feature type="region of interest" description="Disordered" evidence="3">
    <location>
        <begin position="266"/>
        <end position="297"/>
    </location>
</feature>
<keyword evidence="2" id="KW-0378">Hydrolase</keyword>
<reference evidence="5" key="1">
    <citation type="submission" date="2022-10" db="EMBL/GenBank/DDBJ databases">
        <title>Complete genome sequence of Schlegelella aquatica LMG 23380.</title>
        <authorList>
            <person name="Musilova J."/>
            <person name="Kourilova X."/>
            <person name="Bezdicek M."/>
            <person name="Hermankova K."/>
            <person name="Obruca S."/>
            <person name="Sedlar K."/>
        </authorList>
    </citation>
    <scope>NUCLEOTIDE SEQUENCE</scope>
    <source>
        <strain evidence="5">LMG 23380</strain>
    </source>
</reference>
<feature type="region of interest" description="Disordered" evidence="3">
    <location>
        <begin position="1"/>
        <end position="22"/>
    </location>
</feature>
<dbReference type="InterPro" id="IPR004843">
    <property type="entry name" value="Calcineurin-like_PHP"/>
</dbReference>
<feature type="compositionally biased region" description="Polar residues" evidence="3">
    <location>
        <begin position="285"/>
        <end position="297"/>
    </location>
</feature>
<dbReference type="PANTHER" id="PTHR31302">
    <property type="entry name" value="TRANSMEMBRANE PROTEIN WITH METALLOPHOSPHOESTERASE DOMAIN-RELATED"/>
    <property type="match status" value="1"/>
</dbReference>
<dbReference type="EMBL" id="CP110257">
    <property type="protein sequence ID" value="UZD55694.1"/>
    <property type="molecule type" value="Genomic_DNA"/>
</dbReference>
<evidence type="ECO:0000256" key="3">
    <source>
        <dbReference type="SAM" id="MobiDB-lite"/>
    </source>
</evidence>
<keyword evidence="1" id="KW-0479">Metal-binding</keyword>
<organism evidence="5 6">
    <name type="scientific">Caldimonas aquatica</name>
    <dbReference type="NCBI Taxonomy" id="376175"/>
    <lineage>
        <taxon>Bacteria</taxon>
        <taxon>Pseudomonadati</taxon>
        <taxon>Pseudomonadota</taxon>
        <taxon>Betaproteobacteria</taxon>
        <taxon>Burkholderiales</taxon>
        <taxon>Sphaerotilaceae</taxon>
        <taxon>Caldimonas</taxon>
    </lineage>
</organism>
<dbReference type="RefSeq" id="WP_264893448.1">
    <property type="nucleotide sequence ID" value="NZ_CP110257.1"/>
</dbReference>
<evidence type="ECO:0000313" key="6">
    <source>
        <dbReference type="Proteomes" id="UP001163266"/>
    </source>
</evidence>
<protein>
    <submittedName>
        <fullName evidence="5">Metallophosphoesterase</fullName>
    </submittedName>
</protein>
<dbReference type="SUPFAM" id="SSF56300">
    <property type="entry name" value="Metallo-dependent phosphatases"/>
    <property type="match status" value="1"/>
</dbReference>
<dbReference type="Pfam" id="PF00149">
    <property type="entry name" value="Metallophos"/>
    <property type="match status" value="1"/>
</dbReference>
<dbReference type="Proteomes" id="UP001163266">
    <property type="component" value="Chromosome"/>
</dbReference>
<name>A0ABY6MUM7_9BURK</name>
<evidence type="ECO:0000256" key="2">
    <source>
        <dbReference type="ARBA" id="ARBA00022801"/>
    </source>
</evidence>